<feature type="transmembrane region" description="Helical" evidence="5">
    <location>
        <begin position="156"/>
        <end position="178"/>
    </location>
</feature>
<feature type="transmembrane region" description="Helical" evidence="5">
    <location>
        <begin position="35"/>
        <end position="51"/>
    </location>
</feature>
<keyword evidence="2 5" id="KW-0812">Transmembrane</keyword>
<organism evidence="7 8">
    <name type="scientific">Marivivens donghaensis</name>
    <dbReference type="NCBI Taxonomy" id="1699413"/>
    <lineage>
        <taxon>Bacteria</taxon>
        <taxon>Pseudomonadati</taxon>
        <taxon>Pseudomonadota</taxon>
        <taxon>Alphaproteobacteria</taxon>
        <taxon>Rhodobacterales</taxon>
        <taxon>Paracoccaceae</taxon>
        <taxon>Marivivens group</taxon>
        <taxon>Marivivens</taxon>
    </lineage>
</organism>
<dbReference type="RefSeq" id="WP_167637492.1">
    <property type="nucleotide sequence ID" value="NZ_JAATOP010000003.1"/>
</dbReference>
<dbReference type="EMBL" id="JAATOP010000003">
    <property type="protein sequence ID" value="NIY72108.1"/>
    <property type="molecule type" value="Genomic_DNA"/>
</dbReference>
<keyword evidence="8" id="KW-1185">Reference proteome</keyword>
<evidence type="ECO:0000256" key="5">
    <source>
        <dbReference type="SAM" id="Phobius"/>
    </source>
</evidence>
<reference evidence="7 8" key="1">
    <citation type="submission" date="2020-03" db="EMBL/GenBank/DDBJ databases">
        <title>Bacterial isolates of synthetic phycosphere.</title>
        <authorList>
            <person name="Fu H."/>
            <person name="Moran M.A."/>
        </authorList>
    </citation>
    <scope>NUCLEOTIDE SEQUENCE [LARGE SCALE GENOMIC DNA]</scope>
    <source>
        <strain evidence="7 8">HF1</strain>
    </source>
</reference>
<keyword evidence="3 5" id="KW-1133">Transmembrane helix</keyword>
<evidence type="ECO:0000259" key="6">
    <source>
        <dbReference type="Pfam" id="PF07298"/>
    </source>
</evidence>
<evidence type="ECO:0000313" key="8">
    <source>
        <dbReference type="Proteomes" id="UP000709466"/>
    </source>
</evidence>
<dbReference type="Pfam" id="PF07298">
    <property type="entry name" value="NnrU"/>
    <property type="match status" value="1"/>
</dbReference>
<name>A0ABX0VWP8_9RHOB</name>
<keyword evidence="4 5" id="KW-0472">Membrane</keyword>
<dbReference type="InterPro" id="IPR009915">
    <property type="entry name" value="NnrU_dom"/>
</dbReference>
<evidence type="ECO:0000256" key="1">
    <source>
        <dbReference type="ARBA" id="ARBA00004141"/>
    </source>
</evidence>
<evidence type="ECO:0000313" key="7">
    <source>
        <dbReference type="EMBL" id="NIY72108.1"/>
    </source>
</evidence>
<protein>
    <submittedName>
        <fullName evidence="7">NnrU family protein</fullName>
    </submittedName>
</protein>
<comment type="subcellular location">
    <subcellularLocation>
        <location evidence="1">Membrane</location>
        <topology evidence="1">Multi-pass membrane protein</topology>
    </subcellularLocation>
</comment>
<feature type="domain" description="NnrU" evidence="6">
    <location>
        <begin position="3"/>
        <end position="178"/>
    </location>
</feature>
<accession>A0ABX0VWP8</accession>
<comment type="caution">
    <text evidence="7">The sequence shown here is derived from an EMBL/GenBank/DDBJ whole genome shotgun (WGS) entry which is preliminary data.</text>
</comment>
<feature type="transmembrane region" description="Helical" evidence="5">
    <location>
        <begin position="72"/>
        <end position="90"/>
    </location>
</feature>
<evidence type="ECO:0000256" key="4">
    <source>
        <dbReference type="ARBA" id="ARBA00023136"/>
    </source>
</evidence>
<sequence length="181" mass="19958">MLLLILGLLLWSLSHMLRRIAPTYRAELGKRGYRMVAIASGVGIVLMIFGYRAWDSGQLWYPPAGMRHVNNLLMLIAIYLFAASGMKTWVARRFRHPMLTGVIVWAVAHLLVNGDWASVVLFGGMLVWALLEMALINRDEPQWVPPTGGSAGKEIGAIVGAVVVLGVIGYIHGMLGYWPFG</sequence>
<dbReference type="Proteomes" id="UP000709466">
    <property type="component" value="Unassembled WGS sequence"/>
</dbReference>
<evidence type="ECO:0000256" key="3">
    <source>
        <dbReference type="ARBA" id="ARBA00022989"/>
    </source>
</evidence>
<evidence type="ECO:0000256" key="2">
    <source>
        <dbReference type="ARBA" id="ARBA00022692"/>
    </source>
</evidence>
<proteinExistence type="predicted"/>
<gene>
    <name evidence="7" type="ORF">HCZ30_06630</name>
</gene>